<evidence type="ECO:0000313" key="2">
    <source>
        <dbReference type="EMBL" id="RHJ22014.1"/>
    </source>
</evidence>
<evidence type="ECO:0000313" key="3">
    <source>
        <dbReference type="Proteomes" id="UP000283727"/>
    </source>
</evidence>
<evidence type="ECO:0000256" key="1">
    <source>
        <dbReference type="SAM" id="MobiDB-lite"/>
    </source>
</evidence>
<dbReference type="RefSeq" id="WP_117658400.1">
    <property type="nucleotide sequence ID" value="NZ_QRLK01000009.1"/>
</dbReference>
<gene>
    <name evidence="2" type="ORF">DW137_09280</name>
</gene>
<organism evidence="2 3">
    <name type="scientific">Bifidobacterium bifidum</name>
    <dbReference type="NCBI Taxonomy" id="1681"/>
    <lineage>
        <taxon>Bacteria</taxon>
        <taxon>Bacillati</taxon>
        <taxon>Actinomycetota</taxon>
        <taxon>Actinomycetes</taxon>
        <taxon>Bifidobacteriales</taxon>
        <taxon>Bifidobacteriaceae</taxon>
        <taxon>Bifidobacterium</taxon>
    </lineage>
</organism>
<proteinExistence type="predicted"/>
<dbReference type="EMBL" id="QRLR01000006">
    <property type="protein sequence ID" value="RHJ22014.1"/>
    <property type="molecule type" value="Genomic_DNA"/>
</dbReference>
<dbReference type="Proteomes" id="UP000283727">
    <property type="component" value="Unassembled WGS sequence"/>
</dbReference>
<dbReference type="AlphaFoldDB" id="A0A415C3E8"/>
<name>A0A415C3E8_BIFBI</name>
<sequence length="243" mass="27046">MSYTDMFGTPLTGNQTGDDRETGNNNESEGHQQPLLFKGFASPLPLLAERPSVYLQRIRDAASSLIEVPGGSPDDRVLFTPAISLPFLILKGDERFPNETVLGYPLLHVPQGHEPDADTDPNEFALTMVAAYTATGVMREDDGDLLAYEVTDPVDIDPDVWEAAASWAHDTVKPLMTLNQARLLGFAMQHPKEETRPLELLFSTWGETRIPNAIIEDGKKAAEIMEGEYNVFIDRQFKPFLER</sequence>
<feature type="region of interest" description="Disordered" evidence="1">
    <location>
        <begin position="1"/>
        <end position="32"/>
    </location>
</feature>
<reference evidence="2 3" key="1">
    <citation type="submission" date="2018-08" db="EMBL/GenBank/DDBJ databases">
        <title>A genome reference for cultivated species of the human gut microbiota.</title>
        <authorList>
            <person name="Zou Y."/>
            <person name="Xue W."/>
            <person name="Luo G."/>
        </authorList>
    </citation>
    <scope>NUCLEOTIDE SEQUENCE [LARGE SCALE GENOMIC DNA]</scope>
    <source>
        <strain evidence="2 3">AM12-10</strain>
    </source>
</reference>
<protein>
    <submittedName>
        <fullName evidence="2">Uncharacterized protein</fullName>
    </submittedName>
</protein>
<comment type="caution">
    <text evidence="2">The sequence shown here is derived from an EMBL/GenBank/DDBJ whole genome shotgun (WGS) entry which is preliminary data.</text>
</comment>
<accession>A0A415C3E8</accession>